<keyword evidence="2" id="KW-1185">Reference proteome</keyword>
<sequence>MDANGLKFWLLADEPHWHLPGEPPALEYDAQRRSLRLARQRRELTIAEDRSAAETRLESVPQARDEHGNRAWWDGEWHRILAVGVDDTPQIIYSFTEEVALTDMALGADGVLYMAVDGAVIMHDRRQRWRDAVVSADGFKAWRLSPAPGAGCWVLDRDNRRLARLSGAPISERAHKPYTPETVRPCHENANPPRLTVLDKVHWPVQEAPVALACSLTGEVVLLSWVTHGEAVLRQLGETFELSDPMTLLGTHTPYSLAWVATGRIGVLVCGETTDETPAKAKSEARVYKVDTSASAQFPSGDLYPLKQDYNFGPFIHGLDYPPHYPAFDTSHALHRLSFPFFTRQGQAFNTGLHMQLDTAEVDSVWHRLYIEASIPAGCGIRVWLTASNEVQDHINDDSLQWFEHRFGERYQQGAPSDIPVGAWMSRSSELPHHPGLLPCENEPGRKGLFTVLIQRGGLQVRNLRGRYLYIKVELSGPGNATPELYAARAYASRFSYVEHYLPKLYGEQTFAPEADAAGRATPADFLERYINNIEGLFTTIEDGIAYSDLVTRPQTVPSEALEWLSDWIGFQFEAGWSETQRRRFLENAAELYRWHGTLRGLNLALEIATEGGVSGGEIVVLEDYRLRRSFATIIGADLDDDEDPLTLGGIETGNSFVGDTLFIGDEQRREFLALFSADLDVNAAEQAAIDTFFDRLAFRVTLLVHQNVTPQDLGMIQRMAEREVPAHVLSRVLPTSAPLLAGITSLVGVDTYLTSRPQAKPARVNRSYVGRGDYVMGPATLDPRLEGVGSGVPELPSQKPIARADDVSAGFGDDFTLDGSDSEAAPGRSLVGYRWSFLNDEGDNA</sequence>
<dbReference type="InterPro" id="IPR006521">
    <property type="entry name" value="Tail_protein_I"/>
</dbReference>
<dbReference type="STRING" id="1748243.Tel_12090"/>
<evidence type="ECO:0000313" key="2">
    <source>
        <dbReference type="Proteomes" id="UP000055136"/>
    </source>
</evidence>
<gene>
    <name evidence="1" type="ORF">Tel_12090</name>
</gene>
<evidence type="ECO:0008006" key="3">
    <source>
        <dbReference type="Google" id="ProtNLM"/>
    </source>
</evidence>
<reference evidence="1" key="1">
    <citation type="submission" date="2015-10" db="EMBL/GenBank/DDBJ databases">
        <title>Description of Candidatus Tenderia electrophaga gen. nov, sp. nov., an Uncultivated Electroautotroph from a Biocathode Enrichment.</title>
        <authorList>
            <person name="Eddie B.J."/>
            <person name="Malanoski A.P."/>
            <person name="Wang Z."/>
            <person name="Hall R.J."/>
            <person name="Oh S.D."/>
            <person name="Heiner C."/>
            <person name="Lin B."/>
            <person name="Strycharz-Glaven S.M."/>
        </authorList>
    </citation>
    <scope>NUCLEOTIDE SEQUENCE [LARGE SCALE GENOMIC DNA]</scope>
    <source>
        <strain evidence="1">NRL1</strain>
    </source>
</reference>
<name>A0A0S2TFA2_9GAMM</name>
<organism evidence="1 2">
    <name type="scientific">Candidatus Tenderia electrophaga</name>
    <dbReference type="NCBI Taxonomy" id="1748243"/>
    <lineage>
        <taxon>Bacteria</taxon>
        <taxon>Pseudomonadati</taxon>
        <taxon>Pseudomonadota</taxon>
        <taxon>Gammaproteobacteria</taxon>
        <taxon>Candidatus Tenderiales</taxon>
        <taxon>Candidatus Tenderiaceae</taxon>
        <taxon>Candidatus Tenderia</taxon>
    </lineage>
</organism>
<evidence type="ECO:0000313" key="1">
    <source>
        <dbReference type="EMBL" id="ALP53813.1"/>
    </source>
</evidence>
<protein>
    <recommendedName>
        <fullName evidence="3">Phage tail protein</fullName>
    </recommendedName>
</protein>
<dbReference type="AlphaFoldDB" id="A0A0S2TFA2"/>
<dbReference type="Pfam" id="PF09684">
    <property type="entry name" value="Tail_P2_I"/>
    <property type="match status" value="1"/>
</dbReference>
<proteinExistence type="predicted"/>
<dbReference type="Proteomes" id="UP000055136">
    <property type="component" value="Chromosome"/>
</dbReference>
<dbReference type="KEGG" id="tee:Tel_12090"/>
<dbReference type="EMBL" id="CP013099">
    <property type="protein sequence ID" value="ALP53813.1"/>
    <property type="molecule type" value="Genomic_DNA"/>
</dbReference>
<dbReference type="NCBIfam" id="TIGR02242">
    <property type="entry name" value="tail_TIGR02242"/>
    <property type="match status" value="1"/>
</dbReference>
<dbReference type="InterPro" id="IPR011748">
    <property type="entry name" value="Unchr_phage_tail-like"/>
</dbReference>
<accession>A0A0S2TFA2</accession>